<dbReference type="Pfam" id="PF07729">
    <property type="entry name" value="FCD"/>
    <property type="match status" value="1"/>
</dbReference>
<dbReference type="SMART" id="SM00345">
    <property type="entry name" value="HTH_GNTR"/>
    <property type="match status" value="1"/>
</dbReference>
<evidence type="ECO:0000256" key="1">
    <source>
        <dbReference type="ARBA" id="ARBA00023015"/>
    </source>
</evidence>
<dbReference type="PANTHER" id="PTHR43537">
    <property type="entry name" value="TRANSCRIPTIONAL REGULATOR, GNTR FAMILY"/>
    <property type="match status" value="1"/>
</dbReference>
<dbReference type="SUPFAM" id="SSF46785">
    <property type="entry name" value="Winged helix' DNA-binding domain"/>
    <property type="match status" value="1"/>
</dbReference>
<reference evidence="5 6" key="1">
    <citation type="journal article" date="2018" name="Nat. Biotechnol.">
        <title>A standardized bacterial taxonomy based on genome phylogeny substantially revises the tree of life.</title>
        <authorList>
            <person name="Parks D.H."/>
            <person name="Chuvochina M."/>
            <person name="Waite D.W."/>
            <person name="Rinke C."/>
            <person name="Skarshewski A."/>
            <person name="Chaumeil P.A."/>
            <person name="Hugenholtz P."/>
        </authorList>
    </citation>
    <scope>NUCLEOTIDE SEQUENCE [LARGE SCALE GENOMIC DNA]</scope>
    <source>
        <strain evidence="5">UBA10707</strain>
    </source>
</reference>
<dbReference type="InterPro" id="IPR036388">
    <property type="entry name" value="WH-like_DNA-bd_sf"/>
</dbReference>
<dbReference type="SUPFAM" id="SSF48008">
    <property type="entry name" value="GntR ligand-binding domain-like"/>
    <property type="match status" value="1"/>
</dbReference>
<dbReference type="PANTHER" id="PTHR43537:SF45">
    <property type="entry name" value="GNTR FAMILY REGULATORY PROTEIN"/>
    <property type="match status" value="1"/>
</dbReference>
<dbReference type="PROSITE" id="PS50949">
    <property type="entry name" value="HTH_GNTR"/>
    <property type="match status" value="1"/>
</dbReference>
<dbReference type="Gene3D" id="1.20.120.530">
    <property type="entry name" value="GntR ligand-binding domain-like"/>
    <property type="match status" value="1"/>
</dbReference>
<proteinExistence type="predicted"/>
<dbReference type="InterPro" id="IPR000524">
    <property type="entry name" value="Tscrpt_reg_HTH_GntR"/>
</dbReference>
<accession>A0A356LLR3</accession>
<sequence length="237" mass="27264">MASNNASNLQNNQDLVAELVSLQPKVKLTDIAYQKLEQAITMLVLEPGCSVSEQQLCELTEIGRTPVREAVQRLAREHLIIVLPQRGLFIPEINIRKQLKLLEARREVERLVCRMSAKRCTDQERLAFVQLHEQFKESARLSDVDQFLKADRMLNELTLKAARNEFAEGAMRLMHGLSRRFWYFYFKKSNDLETMALLHADVAQAIGQQDADKAAQASDKLLDYIEFYTKESVSDFM</sequence>
<evidence type="ECO:0000259" key="4">
    <source>
        <dbReference type="PROSITE" id="PS50949"/>
    </source>
</evidence>
<keyword evidence="3" id="KW-0804">Transcription</keyword>
<feature type="domain" description="HTH gntR-type" evidence="4">
    <location>
        <begin position="26"/>
        <end position="93"/>
    </location>
</feature>
<dbReference type="EMBL" id="DOEK01000046">
    <property type="protein sequence ID" value="HBP31844.1"/>
    <property type="molecule type" value="Genomic_DNA"/>
</dbReference>
<name>A0A356LLR3_9BURK</name>
<dbReference type="InterPro" id="IPR011711">
    <property type="entry name" value="GntR_C"/>
</dbReference>
<dbReference type="Gene3D" id="1.10.10.10">
    <property type="entry name" value="Winged helix-like DNA-binding domain superfamily/Winged helix DNA-binding domain"/>
    <property type="match status" value="1"/>
</dbReference>
<dbReference type="Pfam" id="PF00392">
    <property type="entry name" value="GntR"/>
    <property type="match status" value="1"/>
</dbReference>
<dbReference type="Proteomes" id="UP000264036">
    <property type="component" value="Unassembled WGS sequence"/>
</dbReference>
<gene>
    <name evidence="5" type="ORF">DD666_20845</name>
</gene>
<organism evidence="5 6">
    <name type="scientific">Advenella kashmirensis</name>
    <dbReference type="NCBI Taxonomy" id="310575"/>
    <lineage>
        <taxon>Bacteria</taxon>
        <taxon>Pseudomonadati</taxon>
        <taxon>Pseudomonadota</taxon>
        <taxon>Betaproteobacteria</taxon>
        <taxon>Burkholderiales</taxon>
        <taxon>Alcaligenaceae</taxon>
    </lineage>
</organism>
<dbReference type="AlphaFoldDB" id="A0A356LLR3"/>
<dbReference type="InterPro" id="IPR008920">
    <property type="entry name" value="TF_FadR/GntR_C"/>
</dbReference>
<dbReference type="SMART" id="SM00895">
    <property type="entry name" value="FCD"/>
    <property type="match status" value="1"/>
</dbReference>
<evidence type="ECO:0000256" key="3">
    <source>
        <dbReference type="ARBA" id="ARBA00023163"/>
    </source>
</evidence>
<dbReference type="InterPro" id="IPR036390">
    <property type="entry name" value="WH_DNA-bd_sf"/>
</dbReference>
<evidence type="ECO:0000256" key="2">
    <source>
        <dbReference type="ARBA" id="ARBA00023125"/>
    </source>
</evidence>
<comment type="caution">
    <text evidence="5">The sequence shown here is derived from an EMBL/GenBank/DDBJ whole genome shotgun (WGS) entry which is preliminary data.</text>
</comment>
<protein>
    <submittedName>
        <fullName evidence="5">GntR family transcriptional regulator</fullName>
    </submittedName>
</protein>
<evidence type="ECO:0000313" key="6">
    <source>
        <dbReference type="Proteomes" id="UP000264036"/>
    </source>
</evidence>
<dbReference type="GO" id="GO:0003677">
    <property type="term" value="F:DNA binding"/>
    <property type="evidence" value="ECO:0007669"/>
    <property type="project" value="UniProtKB-KW"/>
</dbReference>
<evidence type="ECO:0000313" key="5">
    <source>
        <dbReference type="EMBL" id="HBP31844.1"/>
    </source>
</evidence>
<keyword evidence="1" id="KW-0805">Transcription regulation</keyword>
<dbReference type="GO" id="GO:0003700">
    <property type="term" value="F:DNA-binding transcription factor activity"/>
    <property type="evidence" value="ECO:0007669"/>
    <property type="project" value="InterPro"/>
</dbReference>
<keyword evidence="2" id="KW-0238">DNA-binding</keyword>